<dbReference type="Pfam" id="PF13575">
    <property type="entry name" value="DUF4135"/>
    <property type="match status" value="1"/>
</dbReference>
<dbReference type="Pfam" id="PF05147">
    <property type="entry name" value="LANC_like"/>
    <property type="match status" value="1"/>
</dbReference>
<dbReference type="GO" id="GO:0031179">
    <property type="term" value="P:peptide modification"/>
    <property type="evidence" value="ECO:0007669"/>
    <property type="project" value="InterPro"/>
</dbReference>
<dbReference type="Gene3D" id="1.50.10.20">
    <property type="match status" value="1"/>
</dbReference>
<dbReference type="EMBL" id="MT037000">
    <property type="protein sequence ID" value="QKV49892.1"/>
    <property type="molecule type" value="Genomic_DNA"/>
</dbReference>
<feature type="domain" description="Lantibiotic biosynthesis protein dehydration" evidence="2">
    <location>
        <begin position="173"/>
        <end position="542"/>
    </location>
</feature>
<sequence>MIPTPCRPGTLPHLCARSEVSLISPQSLYPEFDSAEIRETITPLSAFDGAVLEILSKPALVKEAQKEELPEVAARWSAENEQYPFQRTVRALAVQVCRTGVVTRHEALFSDCDEITRQLLSRVESRLKNACTRSLVAAINTASADGKLRGEHGEARYRHFLANCSAEQLGESFPLLLSAVGHLLRNTAAAFDELCTRLSADRQRIAETFGIVGSDALTSIGQADGDAHAHGRSVSILTFASGARLVYKPRDISCEAAYEAIVAHVNSCAGTSLLAARTLDRAGYGYVEYISAEDVSGVSPQFMRRCGELAAVFHLLDARDMHFENIVATRRGPVPVDLETLMHPARVHVGPQPEAPDNAYDVIARSLYGIGILPLVMAGKGKTSGHVDLGFLGGDNHGPSPFKGIAFENPFSDKIRVVLRAEETGQRSTVVSAADEENIHHLAEQMAAGFTRTVRALTHQREAWTQLMTRLARRMRVRYVHNPTALYIQNLRLIASASAMAAPATALGLLKRIAIASKTSHRSIVVSELKQMAERDVPYFTAKATDTVLYDADGNDTGARLARTPLARVLEKAASIDEAAITQQLSLLYSAFCSRFPDNHLTGAEVWPARPAVARSQGLLDVARSLADALVATSLPDKFAHLPRTWIGPLASAQAERAWPCGVLGYDLYTGRTGPALALAAAGRVLGDDAYTDVARQIFTTSAEILVGRRYEQRSVDQSGPGAYTGLAGLLFALRTAGDLLQEPDWIRAAQDAVPLVVEQVDGESAVDVISGVAGIAAAIDAIGGTHADNVLPSLTSMLCTMAERAHGSWTEQSGFAHGVAGVLHALNVLRPRAGDRSLRQRVDRATGVLLDRLAAFYDPTEANWFSDITAPGRFSTGWCHGAGGISLALLACVQHDGDERARRWLGQAITNTVEHGFGRNLTWCHGDLGNHAVLSEAATKLGDDALAGQVRSIEDTGLRAEVLQDKLTDHRSRYAHTNSVMVGSSGVLLHLLNRIDPGLRTSPLSLSCGAR</sequence>
<evidence type="ECO:0000313" key="3">
    <source>
        <dbReference type="EMBL" id="QKV49892.1"/>
    </source>
</evidence>
<keyword evidence="1" id="KW-0479">Metal-binding</keyword>
<feature type="binding site" evidence="1">
    <location>
        <position position="926"/>
    </location>
    <ligand>
        <name>Zn(2+)</name>
        <dbReference type="ChEBI" id="CHEBI:29105"/>
    </ligand>
</feature>
<reference evidence="3" key="2">
    <citation type="submission" date="2020-02" db="EMBL/GenBank/DDBJ databases">
        <authorList>
            <person name="Metcalf W.W."/>
        </authorList>
    </citation>
    <scope>NUCLEOTIDE SEQUENCE</scope>
    <source>
        <strain evidence="3">WC-3908</strain>
    </source>
</reference>
<proteinExistence type="predicted"/>
<keyword evidence="1" id="KW-0862">Zinc</keyword>
<dbReference type="SUPFAM" id="SSF158745">
    <property type="entry name" value="LanC-like"/>
    <property type="match status" value="1"/>
</dbReference>
<dbReference type="NCBIfam" id="TIGR03897">
    <property type="entry name" value="lanti_2_LanM"/>
    <property type="match status" value="1"/>
</dbReference>
<dbReference type="PRINTS" id="PR01950">
    <property type="entry name" value="LANCSUPER"/>
</dbReference>
<dbReference type="SMART" id="SM01260">
    <property type="entry name" value="LANC_like"/>
    <property type="match status" value="1"/>
</dbReference>
<dbReference type="CDD" id="cd04792">
    <property type="entry name" value="LanM-like"/>
    <property type="match status" value="1"/>
</dbReference>
<gene>
    <name evidence="3" type="primary">brtM</name>
</gene>
<protein>
    <submittedName>
        <fullName evidence="3">BrtM</fullName>
    </submittedName>
</protein>
<organism evidence="3">
    <name type="scientific">Streptomyces rimosus subsp. rimosus</name>
    <dbReference type="NCBI Taxonomy" id="132474"/>
    <lineage>
        <taxon>Bacteria</taxon>
        <taxon>Bacillati</taxon>
        <taxon>Actinomycetota</taxon>
        <taxon>Actinomycetes</taxon>
        <taxon>Kitasatosporales</taxon>
        <taxon>Streptomycetaceae</taxon>
        <taxon>Streptomyces</taxon>
    </lineage>
</organism>
<dbReference type="InterPro" id="IPR025410">
    <property type="entry name" value="Lant_dehyd"/>
</dbReference>
<dbReference type="AlphaFoldDB" id="A0A7D4XE10"/>
<evidence type="ECO:0000256" key="1">
    <source>
        <dbReference type="PIRSR" id="PIRSR607822-1"/>
    </source>
</evidence>
<feature type="binding site" evidence="1">
    <location>
        <position position="880"/>
    </location>
    <ligand>
        <name>Zn(2+)</name>
        <dbReference type="ChEBI" id="CHEBI:29105"/>
    </ligand>
</feature>
<name>A0A7D4XE10_STRRM</name>
<dbReference type="PIRSF" id="PIRSF037228">
    <property type="entry name" value="Lant_mod_RumM"/>
    <property type="match status" value="1"/>
</dbReference>
<accession>A0A7D4XE10</accession>
<dbReference type="GO" id="GO:0046872">
    <property type="term" value="F:metal ion binding"/>
    <property type="evidence" value="ECO:0007669"/>
    <property type="project" value="UniProtKB-KW"/>
</dbReference>
<dbReference type="InterPro" id="IPR017146">
    <property type="entry name" value="Lanti_2_LanM"/>
</dbReference>
<feature type="binding site" evidence="1">
    <location>
        <position position="925"/>
    </location>
    <ligand>
        <name>Zn(2+)</name>
        <dbReference type="ChEBI" id="CHEBI:29105"/>
    </ligand>
</feature>
<evidence type="ECO:0000259" key="2">
    <source>
        <dbReference type="Pfam" id="PF13575"/>
    </source>
</evidence>
<dbReference type="InterPro" id="IPR007822">
    <property type="entry name" value="LANC-like"/>
</dbReference>
<reference evidence="3" key="1">
    <citation type="journal article" date="2020" name="BMC Genomics">
        <title>Precursor peptide-targeted mining of more than one hundred thousand genomes expands the lanthipeptide natural product family.</title>
        <authorList>
            <person name="Walker M.C."/>
            <person name="Eslami S.M."/>
            <person name="Hetrick K.J."/>
            <person name="Ackenhusen S.E."/>
            <person name="Mitchell D.A."/>
            <person name="van der Donk W.A."/>
        </authorList>
    </citation>
    <scope>NUCLEOTIDE SEQUENCE</scope>
    <source>
        <strain evidence="3">WC-3908</strain>
    </source>
</reference>